<organism evidence="1 2">
    <name type="scientific">Candidatus Nomurabacteria bacterium CG22_combo_CG10-13_8_21_14_all_32_8</name>
    <dbReference type="NCBI Taxonomy" id="1974732"/>
    <lineage>
        <taxon>Bacteria</taxon>
        <taxon>Candidatus Nomuraibacteriota</taxon>
    </lineage>
</organism>
<reference evidence="1 2" key="1">
    <citation type="submission" date="2017-09" db="EMBL/GenBank/DDBJ databases">
        <title>Depth-based differentiation of microbial function through sediment-hosted aquifers and enrichment of novel symbionts in the deep terrestrial subsurface.</title>
        <authorList>
            <person name="Probst A.J."/>
            <person name="Ladd B."/>
            <person name="Jarett J.K."/>
            <person name="Geller-Mcgrath D.E."/>
            <person name="Sieber C.M."/>
            <person name="Emerson J.B."/>
            <person name="Anantharaman K."/>
            <person name="Thomas B.C."/>
            <person name="Malmstrom R."/>
            <person name="Stieglmeier M."/>
            <person name="Klingl A."/>
            <person name="Woyke T."/>
            <person name="Ryan C.M."/>
            <person name="Banfield J.F."/>
        </authorList>
    </citation>
    <scope>NUCLEOTIDE SEQUENCE [LARGE SCALE GENOMIC DNA]</scope>
    <source>
        <strain evidence="1">CG22_combo_CG10-13_8_21_14_all_32_8</strain>
    </source>
</reference>
<gene>
    <name evidence="1" type="ORF">COW91_02165</name>
</gene>
<accession>A0A2H0CGP5</accession>
<feature type="non-terminal residue" evidence="1">
    <location>
        <position position="1"/>
    </location>
</feature>
<name>A0A2H0CGP5_9BACT</name>
<proteinExistence type="predicted"/>
<dbReference type="Proteomes" id="UP000229176">
    <property type="component" value="Unassembled WGS sequence"/>
</dbReference>
<comment type="caution">
    <text evidence="1">The sequence shown here is derived from an EMBL/GenBank/DDBJ whole genome shotgun (WGS) entry which is preliminary data.</text>
</comment>
<dbReference type="EMBL" id="PCTI01000034">
    <property type="protein sequence ID" value="PIP68929.1"/>
    <property type="molecule type" value="Genomic_DNA"/>
</dbReference>
<sequence length="176" mass="19675">LTKYGIEHIFTSFPDKKINLQTVDFGHSTTSELIEVLNNKPYKLGLGVSVMMNRADFGITQDPKKIKIATLTVKDLGLTGKPETDEVYNQALLFGLYYCPPDFGPKYRIIYQNQPVLTEEIYIGMGLIQGVGENQPGSIFSLSRDLEGLCLNSEWVAKGHGWKNEDKIVFALPNTT</sequence>
<evidence type="ECO:0000313" key="1">
    <source>
        <dbReference type="EMBL" id="PIP68929.1"/>
    </source>
</evidence>
<dbReference type="AlphaFoldDB" id="A0A2H0CGP5"/>
<protein>
    <submittedName>
        <fullName evidence="1">Uncharacterized protein</fullName>
    </submittedName>
</protein>
<evidence type="ECO:0000313" key="2">
    <source>
        <dbReference type="Proteomes" id="UP000229176"/>
    </source>
</evidence>